<feature type="transmembrane region" description="Helical" evidence="1">
    <location>
        <begin position="126"/>
        <end position="145"/>
    </location>
</feature>
<evidence type="ECO:0000256" key="1">
    <source>
        <dbReference type="SAM" id="Phobius"/>
    </source>
</evidence>
<comment type="caution">
    <text evidence="2">The sequence shown here is derived from an EMBL/GenBank/DDBJ whole genome shotgun (WGS) entry which is preliminary data.</text>
</comment>
<evidence type="ECO:0000313" key="2">
    <source>
        <dbReference type="EMBL" id="MFC4094267.1"/>
    </source>
</evidence>
<name>A0ABV8JML0_9FLAO</name>
<organism evidence="2 3">
    <name type="scientific">Euzebyella saccharophila</name>
    <dbReference type="NCBI Taxonomy" id="679664"/>
    <lineage>
        <taxon>Bacteria</taxon>
        <taxon>Pseudomonadati</taxon>
        <taxon>Bacteroidota</taxon>
        <taxon>Flavobacteriia</taxon>
        <taxon>Flavobacteriales</taxon>
        <taxon>Flavobacteriaceae</taxon>
        <taxon>Euzebyella</taxon>
    </lineage>
</organism>
<keyword evidence="1" id="KW-0812">Transmembrane</keyword>
<reference evidence="3" key="1">
    <citation type="journal article" date="2019" name="Int. J. Syst. Evol. Microbiol.">
        <title>The Global Catalogue of Microorganisms (GCM) 10K type strain sequencing project: providing services to taxonomists for standard genome sequencing and annotation.</title>
        <authorList>
            <consortium name="The Broad Institute Genomics Platform"/>
            <consortium name="The Broad Institute Genome Sequencing Center for Infectious Disease"/>
            <person name="Wu L."/>
            <person name="Ma J."/>
        </authorList>
    </citation>
    <scope>NUCLEOTIDE SEQUENCE [LARGE SCALE GENOMIC DNA]</scope>
    <source>
        <strain evidence="3">CECT 7477</strain>
    </source>
</reference>
<feature type="transmembrane region" description="Helical" evidence="1">
    <location>
        <begin position="257"/>
        <end position="279"/>
    </location>
</feature>
<dbReference type="RefSeq" id="WP_192462518.1">
    <property type="nucleotide sequence ID" value="NZ_JACYFJ010000004.1"/>
</dbReference>
<sequence>MKINNLLPILFVALCLATAWAIRGQFGHEQGAAWAGAIGGTALVIASGREDWYPKMLLVALASAIGLGAGGMISYGQVVGYGRSDDFLNAYYGLGMLFVIGGLFGLLGGGLVGLVLDSTEEKKVKWGSLMAEMTAGGILCYYFLIQQIGFKMTPPRSEAWAVILGAGMAMIWHMARENRIAPLRVAMFATLGGGLGFAFGNFLQIVGNVLEIPFNMWNVMEYCIGFMGGTGMAYGVFSSKWPHKPTPTKPWCNKAALVFLIVFIPLIVFRESLAYSHMLRRLGASFDVEKIATASTAMAALLLLAMALLLWVKLTAQKLGRSQCVWFLFGLLGTYTAVSYLVSGLLLGNSPINHHLYVLNILAVAYILGKIQMQVKWQQIKTLPENWIWAIPVVLVIVAFLALIAIGIHGELPGANERF</sequence>
<keyword evidence="1" id="KW-0472">Membrane</keyword>
<feature type="transmembrane region" description="Helical" evidence="1">
    <location>
        <begin position="219"/>
        <end position="237"/>
    </location>
</feature>
<feature type="transmembrane region" description="Helical" evidence="1">
    <location>
        <begin position="31"/>
        <end position="49"/>
    </location>
</feature>
<feature type="transmembrane region" description="Helical" evidence="1">
    <location>
        <begin position="90"/>
        <end position="114"/>
    </location>
</feature>
<feature type="transmembrane region" description="Helical" evidence="1">
    <location>
        <begin position="389"/>
        <end position="409"/>
    </location>
</feature>
<feature type="transmembrane region" description="Helical" evidence="1">
    <location>
        <begin position="324"/>
        <end position="346"/>
    </location>
</feature>
<dbReference type="Proteomes" id="UP001595814">
    <property type="component" value="Unassembled WGS sequence"/>
</dbReference>
<feature type="transmembrane region" description="Helical" evidence="1">
    <location>
        <begin position="187"/>
        <end position="207"/>
    </location>
</feature>
<accession>A0ABV8JML0</accession>
<keyword evidence="3" id="KW-1185">Reference proteome</keyword>
<dbReference type="EMBL" id="JBHSAW010000001">
    <property type="protein sequence ID" value="MFC4094267.1"/>
    <property type="molecule type" value="Genomic_DNA"/>
</dbReference>
<keyword evidence="1" id="KW-1133">Transmembrane helix</keyword>
<feature type="transmembrane region" description="Helical" evidence="1">
    <location>
        <begin position="352"/>
        <end position="369"/>
    </location>
</feature>
<feature type="transmembrane region" description="Helical" evidence="1">
    <location>
        <begin position="291"/>
        <end position="312"/>
    </location>
</feature>
<feature type="transmembrane region" description="Helical" evidence="1">
    <location>
        <begin position="157"/>
        <end position="175"/>
    </location>
</feature>
<feature type="transmembrane region" description="Helical" evidence="1">
    <location>
        <begin position="56"/>
        <end position="78"/>
    </location>
</feature>
<gene>
    <name evidence="2" type="ORF">ACFOUT_00170</name>
</gene>
<proteinExistence type="predicted"/>
<evidence type="ECO:0000313" key="3">
    <source>
        <dbReference type="Proteomes" id="UP001595814"/>
    </source>
</evidence>
<protein>
    <submittedName>
        <fullName evidence="2">Uncharacterized protein</fullName>
    </submittedName>
</protein>